<dbReference type="AlphaFoldDB" id="A0A8K0NIX0"/>
<dbReference type="Proteomes" id="UP000811619">
    <property type="component" value="Unassembled WGS sequence"/>
</dbReference>
<keyword evidence="1" id="KW-1133">Transmembrane helix</keyword>
<name>A0A8K0NIX0_9HYPO</name>
<keyword evidence="3" id="KW-1185">Reference proteome</keyword>
<comment type="caution">
    <text evidence="2">The sequence shown here is derived from an EMBL/GenBank/DDBJ whole genome shotgun (WGS) entry which is preliminary data.</text>
</comment>
<accession>A0A8K0NIX0</accession>
<proteinExistence type="predicted"/>
<dbReference type="EMBL" id="SRPY01000272">
    <property type="protein sequence ID" value="KAG5926383.1"/>
    <property type="molecule type" value="Genomic_DNA"/>
</dbReference>
<feature type="transmembrane region" description="Helical" evidence="1">
    <location>
        <begin position="12"/>
        <end position="29"/>
    </location>
</feature>
<reference evidence="2" key="1">
    <citation type="journal article" date="2020" name="bioRxiv">
        <title>Whole genome comparisons of ergot fungi reveals the divergence and evolution of species within the genus Claviceps are the result of varying mechanisms driving genome evolution and host range expansion.</title>
        <authorList>
            <person name="Wyka S.A."/>
            <person name="Mondo S.J."/>
            <person name="Liu M."/>
            <person name="Dettman J."/>
            <person name="Nalam V."/>
            <person name="Broders K.D."/>
        </authorList>
    </citation>
    <scope>NUCLEOTIDE SEQUENCE</scope>
    <source>
        <strain evidence="2">CCC 489</strain>
    </source>
</reference>
<sequence length="145" mass="16398">MPFNNISKNEPLGNHLGLFKIVSLGLFCIRHVLRNKLRNCYFVNVQIWVGRNDSLGGKVHSLTRKVYGATVATLFDLATEFVCPLGTLYPAKDIEMRMPQVFQTELVVPAPLEEWDLDWTFYLGCMLSKMARFMNAAAADGEIRA</sequence>
<keyword evidence="1" id="KW-0472">Membrane</keyword>
<gene>
    <name evidence="2" type="ORF">E4U42_003360</name>
</gene>
<organism evidence="2 3">
    <name type="scientific">Claviceps africana</name>
    <dbReference type="NCBI Taxonomy" id="83212"/>
    <lineage>
        <taxon>Eukaryota</taxon>
        <taxon>Fungi</taxon>
        <taxon>Dikarya</taxon>
        <taxon>Ascomycota</taxon>
        <taxon>Pezizomycotina</taxon>
        <taxon>Sordariomycetes</taxon>
        <taxon>Hypocreomycetidae</taxon>
        <taxon>Hypocreales</taxon>
        <taxon>Clavicipitaceae</taxon>
        <taxon>Claviceps</taxon>
    </lineage>
</organism>
<evidence type="ECO:0000313" key="3">
    <source>
        <dbReference type="Proteomes" id="UP000811619"/>
    </source>
</evidence>
<protein>
    <submittedName>
        <fullName evidence="2">Uncharacterized protein</fullName>
    </submittedName>
</protein>
<evidence type="ECO:0000256" key="1">
    <source>
        <dbReference type="SAM" id="Phobius"/>
    </source>
</evidence>
<evidence type="ECO:0000313" key="2">
    <source>
        <dbReference type="EMBL" id="KAG5926383.1"/>
    </source>
</evidence>
<keyword evidence="1" id="KW-0812">Transmembrane</keyword>